<proteinExistence type="predicted"/>
<reference evidence="1" key="1">
    <citation type="submission" date="2014-11" db="EMBL/GenBank/DDBJ databases">
        <authorList>
            <person name="Amaro Gonzalez C."/>
        </authorList>
    </citation>
    <scope>NUCLEOTIDE SEQUENCE</scope>
</reference>
<sequence length="40" mass="4587">MGRNFKRNPATRHISICIYEKGRSEIKSPFGNKSFGKMSL</sequence>
<dbReference type="AlphaFoldDB" id="A0A0E9UNY8"/>
<accession>A0A0E9UNY8</accession>
<organism evidence="1">
    <name type="scientific">Anguilla anguilla</name>
    <name type="common">European freshwater eel</name>
    <name type="synonym">Muraena anguilla</name>
    <dbReference type="NCBI Taxonomy" id="7936"/>
    <lineage>
        <taxon>Eukaryota</taxon>
        <taxon>Metazoa</taxon>
        <taxon>Chordata</taxon>
        <taxon>Craniata</taxon>
        <taxon>Vertebrata</taxon>
        <taxon>Euteleostomi</taxon>
        <taxon>Actinopterygii</taxon>
        <taxon>Neopterygii</taxon>
        <taxon>Teleostei</taxon>
        <taxon>Anguilliformes</taxon>
        <taxon>Anguillidae</taxon>
        <taxon>Anguilla</taxon>
    </lineage>
</organism>
<dbReference type="EMBL" id="GBXM01041899">
    <property type="protein sequence ID" value="JAH66678.1"/>
    <property type="molecule type" value="Transcribed_RNA"/>
</dbReference>
<evidence type="ECO:0000313" key="1">
    <source>
        <dbReference type="EMBL" id="JAH66678.1"/>
    </source>
</evidence>
<reference evidence="1" key="2">
    <citation type="journal article" date="2015" name="Fish Shellfish Immunol.">
        <title>Early steps in the European eel (Anguilla anguilla)-Vibrio vulnificus interaction in the gills: Role of the RtxA13 toxin.</title>
        <authorList>
            <person name="Callol A."/>
            <person name="Pajuelo D."/>
            <person name="Ebbesson L."/>
            <person name="Teles M."/>
            <person name="MacKenzie S."/>
            <person name="Amaro C."/>
        </authorList>
    </citation>
    <scope>NUCLEOTIDE SEQUENCE</scope>
</reference>
<protein>
    <submittedName>
        <fullName evidence="1">Uncharacterized protein</fullName>
    </submittedName>
</protein>
<name>A0A0E9UNY8_ANGAN</name>